<evidence type="ECO:0000313" key="2">
    <source>
        <dbReference type="EMBL" id="KAJ4851192.1"/>
    </source>
</evidence>
<keyword evidence="3" id="KW-1185">Reference proteome</keyword>
<feature type="region of interest" description="Disordered" evidence="1">
    <location>
        <begin position="1"/>
        <end position="162"/>
    </location>
</feature>
<protein>
    <submittedName>
        <fullName evidence="2">Uncharacterized protein</fullName>
    </submittedName>
</protein>
<evidence type="ECO:0000313" key="3">
    <source>
        <dbReference type="Proteomes" id="UP001141552"/>
    </source>
</evidence>
<dbReference type="Proteomes" id="UP001141552">
    <property type="component" value="Unassembled WGS sequence"/>
</dbReference>
<feature type="compositionally biased region" description="Acidic residues" evidence="1">
    <location>
        <begin position="11"/>
        <end position="42"/>
    </location>
</feature>
<proteinExistence type="predicted"/>
<feature type="compositionally biased region" description="Acidic residues" evidence="1">
    <location>
        <begin position="129"/>
        <end position="143"/>
    </location>
</feature>
<evidence type="ECO:0000256" key="1">
    <source>
        <dbReference type="SAM" id="MobiDB-lite"/>
    </source>
</evidence>
<reference evidence="2" key="2">
    <citation type="journal article" date="2023" name="Plants (Basel)">
        <title>Annotation of the Turnera subulata (Passifloraceae) Draft Genome Reveals the S-Locus Evolved after the Divergence of Turneroideae from Passifloroideae in a Stepwise Manner.</title>
        <authorList>
            <person name="Henning P.M."/>
            <person name="Roalson E.H."/>
            <person name="Mir W."/>
            <person name="McCubbin A.G."/>
            <person name="Shore J.S."/>
        </authorList>
    </citation>
    <scope>NUCLEOTIDE SEQUENCE</scope>
    <source>
        <strain evidence="2">F60SS</strain>
    </source>
</reference>
<dbReference type="AlphaFoldDB" id="A0A9Q0JS80"/>
<gene>
    <name evidence="2" type="ORF">Tsubulata_017225</name>
</gene>
<comment type="caution">
    <text evidence="2">The sequence shown here is derived from an EMBL/GenBank/DDBJ whole genome shotgun (WGS) entry which is preliminary data.</text>
</comment>
<accession>A0A9Q0JS80</accession>
<sequence length="234" mass="25645">MQKQHVGSSYEVDDGENYTMEEDAESSDSEEEAEGYIDDEGVGQDYMHVPYLSNNEEDDLSCYRTAALSPNPPVVADPDVAKEPAPQEAPENTAGPEEVPQNNTKNVVNENNEDDDVSYQEISEQAEVGGEDEVDGGEGDCGEGDVNQGDGVQVDGGQADGNQKLATHYIKSRGRSALDMRPRDIKEAAINDFGVTIKESMGRSVRIKIKEIFYGDLTHEFEGSIVGCNRSWWQ</sequence>
<feature type="compositionally biased region" description="Low complexity" evidence="1">
    <location>
        <begin position="144"/>
        <end position="162"/>
    </location>
</feature>
<name>A0A9Q0JS80_9ROSI</name>
<organism evidence="2 3">
    <name type="scientific">Turnera subulata</name>
    <dbReference type="NCBI Taxonomy" id="218843"/>
    <lineage>
        <taxon>Eukaryota</taxon>
        <taxon>Viridiplantae</taxon>
        <taxon>Streptophyta</taxon>
        <taxon>Embryophyta</taxon>
        <taxon>Tracheophyta</taxon>
        <taxon>Spermatophyta</taxon>
        <taxon>Magnoliopsida</taxon>
        <taxon>eudicotyledons</taxon>
        <taxon>Gunneridae</taxon>
        <taxon>Pentapetalae</taxon>
        <taxon>rosids</taxon>
        <taxon>fabids</taxon>
        <taxon>Malpighiales</taxon>
        <taxon>Passifloraceae</taxon>
        <taxon>Turnera</taxon>
    </lineage>
</organism>
<feature type="compositionally biased region" description="Low complexity" evidence="1">
    <location>
        <begin position="76"/>
        <end position="86"/>
    </location>
</feature>
<reference evidence="2" key="1">
    <citation type="submission" date="2022-02" db="EMBL/GenBank/DDBJ databases">
        <authorList>
            <person name="Henning P.M."/>
            <person name="McCubbin A.G."/>
            <person name="Shore J.S."/>
        </authorList>
    </citation>
    <scope>NUCLEOTIDE SEQUENCE</scope>
    <source>
        <strain evidence="2">F60SS</strain>
        <tissue evidence="2">Leaves</tissue>
    </source>
</reference>
<dbReference type="EMBL" id="JAKUCV010000112">
    <property type="protein sequence ID" value="KAJ4851192.1"/>
    <property type="molecule type" value="Genomic_DNA"/>
</dbReference>